<comment type="caution">
    <text evidence="2">The sequence shown here is derived from an EMBL/GenBank/DDBJ whole genome shotgun (WGS) entry which is preliminary data.</text>
</comment>
<reference evidence="2 3" key="1">
    <citation type="journal article" date="2023" name="Sci. Data">
        <title>Genome assembly of the Korean intertidal mud-creeper Batillaria attramentaria.</title>
        <authorList>
            <person name="Patra A.K."/>
            <person name="Ho P.T."/>
            <person name="Jun S."/>
            <person name="Lee S.J."/>
            <person name="Kim Y."/>
            <person name="Won Y.J."/>
        </authorList>
    </citation>
    <scope>NUCLEOTIDE SEQUENCE [LARGE SCALE GENOMIC DNA]</scope>
    <source>
        <strain evidence="2">Wonlab-2016</strain>
    </source>
</reference>
<evidence type="ECO:0000256" key="1">
    <source>
        <dbReference type="SAM" id="MobiDB-lite"/>
    </source>
</evidence>
<proteinExistence type="predicted"/>
<dbReference type="AlphaFoldDB" id="A0ABD0LG79"/>
<gene>
    <name evidence="2" type="ORF">BaRGS_00010142</name>
</gene>
<keyword evidence="3" id="KW-1185">Reference proteome</keyword>
<evidence type="ECO:0000313" key="2">
    <source>
        <dbReference type="EMBL" id="KAK7498482.1"/>
    </source>
</evidence>
<feature type="region of interest" description="Disordered" evidence="1">
    <location>
        <begin position="217"/>
        <end position="236"/>
    </location>
</feature>
<evidence type="ECO:0000313" key="3">
    <source>
        <dbReference type="Proteomes" id="UP001519460"/>
    </source>
</evidence>
<protein>
    <submittedName>
        <fullName evidence="2">Uncharacterized protein</fullName>
    </submittedName>
</protein>
<dbReference type="Proteomes" id="UP001519460">
    <property type="component" value="Unassembled WGS sequence"/>
</dbReference>
<accession>A0ABD0LG79</accession>
<sequence length="254" mass="28704">MDWPATKLALCPRNCLQRETTVWNGRRLPDELISYTLSEACKPSPAPSYEVYGAVGYLVTSREHRKNLLPNADVCSRSVSRYPRAKQRLRRSTKKKKRKNNLVNASSLIWSSLNNPSLRPTRHPGHDAARARGLVVVFVAGLEPFSWQGALSGWGLLWRQPPWCESFPPPRPALPGPVLILVDFESNRFVGLIGKAEFKNSEADFMFHANREYSRTLSTPSSRCVPNPESRKTQTQAKQFTWSIYSQLAVGSKH</sequence>
<dbReference type="EMBL" id="JACVVK020000050">
    <property type="protein sequence ID" value="KAK7498482.1"/>
    <property type="molecule type" value="Genomic_DNA"/>
</dbReference>
<name>A0ABD0LG79_9CAEN</name>
<organism evidence="2 3">
    <name type="scientific">Batillaria attramentaria</name>
    <dbReference type="NCBI Taxonomy" id="370345"/>
    <lineage>
        <taxon>Eukaryota</taxon>
        <taxon>Metazoa</taxon>
        <taxon>Spiralia</taxon>
        <taxon>Lophotrochozoa</taxon>
        <taxon>Mollusca</taxon>
        <taxon>Gastropoda</taxon>
        <taxon>Caenogastropoda</taxon>
        <taxon>Sorbeoconcha</taxon>
        <taxon>Cerithioidea</taxon>
        <taxon>Batillariidae</taxon>
        <taxon>Batillaria</taxon>
    </lineage>
</organism>